<dbReference type="GO" id="GO:0071008">
    <property type="term" value="C:U2-type post-mRNA release spliceosomal complex"/>
    <property type="evidence" value="ECO:0007669"/>
    <property type="project" value="TreeGrafter"/>
</dbReference>
<dbReference type="PANTHER" id="PTHR23329:SF1">
    <property type="entry name" value="TUFTELIN-INTERACTING PROTEIN 11"/>
    <property type="match status" value="1"/>
</dbReference>
<evidence type="ECO:0000256" key="3">
    <source>
        <dbReference type="SAM" id="MobiDB-lite"/>
    </source>
</evidence>
<feature type="domain" description="G-patch" evidence="4">
    <location>
        <begin position="175"/>
        <end position="219"/>
    </location>
</feature>
<feature type="region of interest" description="Disordered" evidence="3">
    <location>
        <begin position="1"/>
        <end position="20"/>
    </location>
</feature>
<proteinExistence type="inferred from homology"/>
<dbReference type="InterPro" id="IPR000467">
    <property type="entry name" value="G_patch_dom"/>
</dbReference>
<dbReference type="Pfam" id="PF01585">
    <property type="entry name" value="G-patch"/>
    <property type="match status" value="1"/>
</dbReference>
<evidence type="ECO:0000313" key="5">
    <source>
        <dbReference type="EMBL" id="EME28167.1"/>
    </source>
</evidence>
<dbReference type="PANTHER" id="PTHR23329">
    <property type="entry name" value="TUFTELIN-INTERACTING PROTEIN 11-RELATED"/>
    <property type="match status" value="1"/>
</dbReference>
<organism evidence="5 6">
    <name type="scientific">Galdieria sulphuraria</name>
    <name type="common">Red alga</name>
    <dbReference type="NCBI Taxonomy" id="130081"/>
    <lineage>
        <taxon>Eukaryota</taxon>
        <taxon>Rhodophyta</taxon>
        <taxon>Bangiophyceae</taxon>
        <taxon>Galdieriales</taxon>
        <taxon>Galdieriaceae</taxon>
        <taxon>Galdieria</taxon>
    </lineage>
</organism>
<dbReference type="RefSeq" id="XP_005704687.1">
    <property type="nucleotide sequence ID" value="XM_005704630.1"/>
</dbReference>
<dbReference type="InterPro" id="IPR045211">
    <property type="entry name" value="TFP11/STIP/Ntr1"/>
</dbReference>
<feature type="compositionally biased region" description="Acidic residues" evidence="3">
    <location>
        <begin position="97"/>
        <end position="109"/>
    </location>
</feature>
<evidence type="ECO:0000256" key="2">
    <source>
        <dbReference type="SAM" id="Coils"/>
    </source>
</evidence>
<dbReference type="EMBL" id="KB454523">
    <property type="protein sequence ID" value="EME28167.1"/>
    <property type="molecule type" value="Genomic_DNA"/>
</dbReference>
<evidence type="ECO:0000313" key="6">
    <source>
        <dbReference type="Proteomes" id="UP000030680"/>
    </source>
</evidence>
<dbReference type="Pfam" id="PF07842">
    <property type="entry name" value="GCFC"/>
    <property type="match status" value="1"/>
</dbReference>
<dbReference type="AlphaFoldDB" id="M2XDU2"/>
<gene>
    <name evidence="5" type="ORF">Gasu_43330</name>
</gene>
<dbReference type="SMART" id="SM00443">
    <property type="entry name" value="G_patch"/>
    <property type="match status" value="1"/>
</dbReference>
<dbReference type="GO" id="GO:0000390">
    <property type="term" value="P:spliceosomal complex disassembly"/>
    <property type="evidence" value="ECO:0007669"/>
    <property type="project" value="InterPro"/>
</dbReference>
<evidence type="ECO:0000256" key="1">
    <source>
        <dbReference type="ARBA" id="ARBA00010900"/>
    </source>
</evidence>
<dbReference type="Proteomes" id="UP000030680">
    <property type="component" value="Unassembled WGS sequence"/>
</dbReference>
<dbReference type="OMA" id="YIALCAR"/>
<feature type="region of interest" description="Disordered" evidence="3">
    <location>
        <begin position="64"/>
        <end position="109"/>
    </location>
</feature>
<reference evidence="6" key="1">
    <citation type="journal article" date="2013" name="Science">
        <title>Gene transfer from bacteria and archaea facilitated evolution of an extremophilic eukaryote.</title>
        <authorList>
            <person name="Schonknecht G."/>
            <person name="Chen W.H."/>
            <person name="Ternes C.M."/>
            <person name="Barbier G.G."/>
            <person name="Shrestha R.P."/>
            <person name="Stanke M."/>
            <person name="Brautigam A."/>
            <person name="Baker B.J."/>
            <person name="Banfield J.F."/>
            <person name="Garavito R.M."/>
            <person name="Carr K."/>
            <person name="Wilkerson C."/>
            <person name="Rensing S.A."/>
            <person name="Gagneul D."/>
            <person name="Dickenson N.E."/>
            <person name="Oesterhelt C."/>
            <person name="Lercher M.J."/>
            <person name="Weber A.P."/>
        </authorList>
    </citation>
    <scope>NUCLEOTIDE SEQUENCE [LARGE SCALE GENOMIC DNA]</scope>
    <source>
        <strain evidence="6">074W</strain>
    </source>
</reference>
<dbReference type="eggNOG" id="KOG2184">
    <property type="taxonomic scope" value="Eukaryota"/>
</dbReference>
<accession>M2XDU2</accession>
<keyword evidence="2" id="KW-0175">Coiled coil</keyword>
<feature type="coiled-coil region" evidence="2">
    <location>
        <begin position="337"/>
        <end position="371"/>
    </location>
</feature>
<name>M2XDU2_GALSU</name>
<dbReference type="OrthoDB" id="4822at2759"/>
<comment type="similarity">
    <text evidence="1">Belongs to the TFP11/STIP family.</text>
</comment>
<dbReference type="GO" id="GO:0003676">
    <property type="term" value="F:nucleic acid binding"/>
    <property type="evidence" value="ECO:0007669"/>
    <property type="project" value="InterPro"/>
</dbReference>
<sequence>MHNSNSSDSTSEEEEFVPKKRKHVSFWEEYTEEVVDNKFGNSSTRNEDRFVDLPRPVNFVKSSTEEKIDDKAVSDEIPQSTSAVEKNNEQTVTEVSVSEDSEAGEEEEETFWTEPGFLKRQQRNSFSSLPKNFGVVRKVKSEYLFASNNRNRNLSAHESSDTSQGTHNQLGSWEKYTKGFGSKMLQKMGFTGRLGAYEQGLSKPLEPKVRPKNLGLAADGFQEKTSSVSNNSLSSAVKTKQSKVVSNEKTEKLLMSDKKRWKKRVCVENRVLETNRESTHTLDDVIIDMRGSEKRSLNHITEALPAVEQLHETNSETFLPELHYNIRILKDLTKSDLEQSSEQLKVEQRRLISLRSDLNTLEGRYEDLKEKRTILESFLGLIKEMDSSISLHDLISIVRQALEQYREECFKTSDILDALTACAQRHLNEYLGKEHYWRPTIPDRQWIQDVSDLGNMLGGRDESKMYSQLLWNTVVLRIKRHVASTNFNAQQPHDLVSFIEKCCRVFPEALIENVAADIVYPRLRQEVEGDWELSENIMPHHWIFPWLPLIGKRRVSHLFDYMWRRIGKCIRNWHPSKSFAREVVEPWLQIAKKNSLSKLFHHYVIPRLEATLKDELTIDIPDKESLESTSEAFSVFYWIISWYGILENEALAGILLKSFFPVWLETLVRWLSLQDVDWERVTIWYDLWKQKFPVEIQRMNNVRRAFDIALDIMNRAMTGEDTENMDIHRLLLATQVFKEEESLVSSTSRRRKVYDMPISSFKDLVGFFAERNGITLLPCNNSNRLEEPMYLFGDIPIRLDHQQQVAH</sequence>
<keyword evidence="6" id="KW-1185">Reference proteome</keyword>
<dbReference type="Gramene" id="EME28167">
    <property type="protein sequence ID" value="EME28167"/>
    <property type="gene ID" value="Gasu_43330"/>
</dbReference>
<feature type="compositionally biased region" description="Polar residues" evidence="3">
    <location>
        <begin position="77"/>
        <end position="93"/>
    </location>
</feature>
<dbReference type="InterPro" id="IPR022783">
    <property type="entry name" value="GCFC_dom"/>
</dbReference>
<dbReference type="GeneID" id="17087027"/>
<feature type="compositionally biased region" description="Basic and acidic residues" evidence="3">
    <location>
        <begin position="64"/>
        <end position="74"/>
    </location>
</feature>
<protein>
    <recommendedName>
        <fullName evidence="4">G-patch domain-containing protein</fullName>
    </recommendedName>
</protein>
<dbReference type="KEGG" id="gsl:Gasu_43330"/>
<evidence type="ECO:0000259" key="4">
    <source>
        <dbReference type="SMART" id="SM00443"/>
    </source>
</evidence>
<dbReference type="STRING" id="130081.M2XDU2"/>